<dbReference type="InterPro" id="IPR019546">
    <property type="entry name" value="TAT_signal_bac_arc"/>
</dbReference>
<dbReference type="InterPro" id="IPR006311">
    <property type="entry name" value="TAT_signal"/>
</dbReference>
<dbReference type="PROSITE" id="PS51318">
    <property type="entry name" value="TAT"/>
    <property type="match status" value="1"/>
</dbReference>
<reference evidence="2 3" key="1">
    <citation type="submission" date="2019-04" db="EMBL/GenBank/DDBJ databases">
        <title>Chitiniphilus eburnea sp. nov., a novel chitinolytic bacterium isolated from aquaculture sludge.</title>
        <authorList>
            <person name="Sheng M."/>
        </authorList>
    </citation>
    <scope>NUCLEOTIDE SEQUENCE [LARGE SCALE GENOMIC DNA]</scope>
    <source>
        <strain evidence="2 3">HX-2-15</strain>
    </source>
</reference>
<dbReference type="NCBIfam" id="TIGR01409">
    <property type="entry name" value="TAT_signal_seq"/>
    <property type="match status" value="1"/>
</dbReference>
<comment type="caution">
    <text evidence="2">The sequence shown here is derived from an EMBL/GenBank/DDBJ whole genome shotgun (WGS) entry which is preliminary data.</text>
</comment>
<dbReference type="InterPro" id="IPR010869">
    <property type="entry name" value="DUF1501"/>
</dbReference>
<organism evidence="2 3">
    <name type="scientific">Chitiniphilus eburneus</name>
    <dbReference type="NCBI Taxonomy" id="2571148"/>
    <lineage>
        <taxon>Bacteria</taxon>
        <taxon>Pseudomonadati</taxon>
        <taxon>Pseudomonadota</taxon>
        <taxon>Betaproteobacteria</taxon>
        <taxon>Neisseriales</taxon>
        <taxon>Chitinibacteraceae</taxon>
        <taxon>Chitiniphilus</taxon>
    </lineage>
</organism>
<dbReference type="OrthoDB" id="9779968at2"/>
<evidence type="ECO:0000313" key="3">
    <source>
        <dbReference type="Proteomes" id="UP000310016"/>
    </source>
</evidence>
<dbReference type="RefSeq" id="WP_136771730.1">
    <property type="nucleotide sequence ID" value="NZ_CP156074.1"/>
</dbReference>
<proteinExistence type="predicted"/>
<dbReference type="AlphaFoldDB" id="A0A4V5MS92"/>
<keyword evidence="3" id="KW-1185">Reference proteome</keyword>
<dbReference type="Pfam" id="PF07394">
    <property type="entry name" value="DUF1501"/>
    <property type="match status" value="1"/>
</dbReference>
<protein>
    <submittedName>
        <fullName evidence="2">DUF1501 domain-containing protein</fullName>
    </submittedName>
</protein>
<dbReference type="EMBL" id="SUMF01000001">
    <property type="protein sequence ID" value="TJZ79218.1"/>
    <property type="molecule type" value="Genomic_DNA"/>
</dbReference>
<dbReference type="Proteomes" id="UP000310016">
    <property type="component" value="Unassembled WGS sequence"/>
</dbReference>
<evidence type="ECO:0000256" key="1">
    <source>
        <dbReference type="SAM" id="MobiDB-lite"/>
    </source>
</evidence>
<evidence type="ECO:0000313" key="2">
    <source>
        <dbReference type="EMBL" id="TJZ79218.1"/>
    </source>
</evidence>
<feature type="region of interest" description="Disordered" evidence="1">
    <location>
        <begin position="143"/>
        <end position="163"/>
    </location>
</feature>
<gene>
    <name evidence="2" type="ORF">FAZ21_02515</name>
</gene>
<accession>A0A4V5MS92</accession>
<name>A0A4V5MS92_9NEIS</name>
<sequence length="484" mass="51438">MNRRDFLKLSLLAGGLAAFPGLIPSAFGAVAVARRTLVSVTLGGGPDFRHLFPPTIAANEPADSYAMRWWTARASSQGIAADQRNRDGYYQRFNSAYQALTLPGTAQPAGIGMLNRCGWLKEQWDAGHVAVIHNVVGATSRDHSHSLQVMDQGDRTSAPMERKPGWGGRLVTALGGNARVGALTRAPRPFCLGPGAAGHLPTADRVISIANSRALALAERSFLPTDPTWKKVASDQVLARSLKAYYAGRDFAADPVLARIANHEKVLRALSGGVKARLGSGDTAATGAVLPVPDAIRALYAASAPYNSRYWGGQIRNLHDVLALNGIVDAPVLSMEYGGWDTHKQQQSGIEGNLEDLFAKGRGFDTLWPNLDATSRRNLVLVIYGDFGRQLASNGDGGTDHGRGNAVLVIGEDVRGGLYGDPFPARETALFARNLNDDIQGLTGIEHVFGAMADWVLGGDSGTTVVNRGGGLLESGVALDRLFV</sequence>